<proteinExistence type="predicted"/>
<dbReference type="AlphaFoldDB" id="A0A517N104"/>
<dbReference type="KEGG" id="amob:HG15A2_41460"/>
<evidence type="ECO:0000256" key="2">
    <source>
        <dbReference type="SAM" id="SignalP"/>
    </source>
</evidence>
<name>A0A517N104_9BACT</name>
<sequence length="498" mass="51638" precursor="true">MTRKLKSVSVLAGLLCLSLTLTAEAQIIVDGTADANYGPALSTQNTNTEFGNADSGDPLNPGGGSEINQVFATVSNGRLYVSITGNLEANFNKLDVFLDVNAGSGQNTIDGSTLPTDVDHFCCGGENSSTNALQNIEGLHFDTAFKADHYLTFANGFETVRPGENELKFYALTSHYSDLNGGVNGRRGALGMQLAQNGLPQVLRGTTGDFDTDGNVDGGEFLTWQQNNGGTELTRAAGDATGEGTVDAADLDVFQATYGFDVATSSFDSYYFAPQNPSADNSNALLGPTLPNLAQGQLIDKNYALSPTGGEGTDDEGTNLITRELEFVLPVAASDPTNAFNHRDMENIVDLEMAINNSNTAGVNGDSGNTGEPGDPPPYETPTAGDPGNVVTGIEFSIPLSEIGNPTGDIRIAAFVNSGDHNYASNQFAGDGILRGNLGGDGVGGSIGDLLGVDLSAIAGDQFVTVSQAVPIASAVPEPSSLVLCLLAGCSGLIRRKR</sequence>
<gene>
    <name evidence="3" type="ORF">HG15A2_41460</name>
</gene>
<dbReference type="InterPro" id="IPR018247">
    <property type="entry name" value="EF_Hand_1_Ca_BS"/>
</dbReference>
<reference evidence="3 4" key="1">
    <citation type="submission" date="2019-02" db="EMBL/GenBank/DDBJ databases">
        <title>Deep-cultivation of Planctomycetes and their phenomic and genomic characterization uncovers novel biology.</title>
        <authorList>
            <person name="Wiegand S."/>
            <person name="Jogler M."/>
            <person name="Boedeker C."/>
            <person name="Pinto D."/>
            <person name="Vollmers J."/>
            <person name="Rivas-Marin E."/>
            <person name="Kohn T."/>
            <person name="Peeters S.H."/>
            <person name="Heuer A."/>
            <person name="Rast P."/>
            <person name="Oberbeckmann S."/>
            <person name="Bunk B."/>
            <person name="Jeske O."/>
            <person name="Meyerdierks A."/>
            <person name="Storesund J.E."/>
            <person name="Kallscheuer N."/>
            <person name="Luecker S."/>
            <person name="Lage O.M."/>
            <person name="Pohl T."/>
            <person name="Merkel B.J."/>
            <person name="Hornburger P."/>
            <person name="Mueller R.-W."/>
            <person name="Bruemmer F."/>
            <person name="Labrenz M."/>
            <person name="Spormann A.M."/>
            <person name="Op den Camp H."/>
            <person name="Overmann J."/>
            <person name="Amann R."/>
            <person name="Jetten M.S.M."/>
            <person name="Mascher T."/>
            <person name="Medema M.H."/>
            <person name="Devos D.P."/>
            <person name="Kaster A.-K."/>
            <person name="Ovreas L."/>
            <person name="Rohde M."/>
            <person name="Galperin M.Y."/>
            <person name="Jogler C."/>
        </authorList>
    </citation>
    <scope>NUCLEOTIDE SEQUENCE [LARGE SCALE GENOMIC DNA]</scope>
    <source>
        <strain evidence="3 4">HG15A2</strain>
    </source>
</reference>
<dbReference type="InterPro" id="IPR013424">
    <property type="entry name" value="Ice-binding_C"/>
</dbReference>
<feature type="compositionally biased region" description="Polar residues" evidence="1">
    <location>
        <begin position="359"/>
        <end position="370"/>
    </location>
</feature>
<feature type="signal peptide" evidence="2">
    <location>
        <begin position="1"/>
        <end position="25"/>
    </location>
</feature>
<keyword evidence="4" id="KW-1185">Reference proteome</keyword>
<dbReference type="RefSeq" id="WP_145062537.1">
    <property type="nucleotide sequence ID" value="NZ_CP036263.1"/>
</dbReference>
<dbReference type="OrthoDB" id="257141at2"/>
<evidence type="ECO:0000256" key="1">
    <source>
        <dbReference type="SAM" id="MobiDB-lite"/>
    </source>
</evidence>
<dbReference type="PROSITE" id="PS00018">
    <property type="entry name" value="EF_HAND_1"/>
    <property type="match status" value="1"/>
</dbReference>
<dbReference type="EMBL" id="CP036263">
    <property type="protein sequence ID" value="QDT00804.1"/>
    <property type="molecule type" value="Genomic_DNA"/>
</dbReference>
<organism evidence="3 4">
    <name type="scientific">Adhaeretor mobilis</name>
    <dbReference type="NCBI Taxonomy" id="1930276"/>
    <lineage>
        <taxon>Bacteria</taxon>
        <taxon>Pseudomonadati</taxon>
        <taxon>Planctomycetota</taxon>
        <taxon>Planctomycetia</taxon>
        <taxon>Pirellulales</taxon>
        <taxon>Lacipirellulaceae</taxon>
        <taxon>Adhaeretor</taxon>
    </lineage>
</organism>
<keyword evidence="2" id="KW-0732">Signal</keyword>
<dbReference type="NCBIfam" id="TIGR02595">
    <property type="entry name" value="PEP_CTERM"/>
    <property type="match status" value="1"/>
</dbReference>
<evidence type="ECO:0000313" key="4">
    <source>
        <dbReference type="Proteomes" id="UP000319852"/>
    </source>
</evidence>
<dbReference type="Proteomes" id="UP000319852">
    <property type="component" value="Chromosome"/>
</dbReference>
<accession>A0A517N104</accession>
<feature type="chain" id="PRO_5021721943" description="PEP-CTERM protein-sorting domain-containing protein" evidence="2">
    <location>
        <begin position="26"/>
        <end position="498"/>
    </location>
</feature>
<evidence type="ECO:0008006" key="5">
    <source>
        <dbReference type="Google" id="ProtNLM"/>
    </source>
</evidence>
<protein>
    <recommendedName>
        <fullName evidence="5">PEP-CTERM protein-sorting domain-containing protein</fullName>
    </recommendedName>
</protein>
<feature type="region of interest" description="Disordered" evidence="1">
    <location>
        <begin position="359"/>
        <end position="386"/>
    </location>
</feature>
<evidence type="ECO:0000313" key="3">
    <source>
        <dbReference type="EMBL" id="QDT00804.1"/>
    </source>
</evidence>